<accession>A0A8H6WHR8</accession>
<feature type="region of interest" description="Disordered" evidence="5">
    <location>
        <begin position="55"/>
        <end position="79"/>
    </location>
</feature>
<dbReference type="AlphaFoldDB" id="A0A8H6WHR8"/>
<dbReference type="PANTHER" id="PTHR23057">
    <property type="entry name" value="JUXTAPOSED WITH ANOTHER ZINC FINGER PROTEIN 1"/>
    <property type="match status" value="1"/>
</dbReference>
<keyword evidence="2" id="KW-0677">Repeat</keyword>
<keyword evidence="1" id="KW-0479">Metal-binding</keyword>
<dbReference type="PANTHER" id="PTHR23057:SF0">
    <property type="entry name" value="JUXTAPOSED WITH ANOTHER ZINC FINGER PROTEIN 1"/>
    <property type="match status" value="1"/>
</dbReference>
<comment type="caution">
    <text evidence="6">The sequence shown here is derived from an EMBL/GenBank/DDBJ whole genome shotgun (WGS) entry which is preliminary data.</text>
</comment>
<evidence type="ECO:0000256" key="3">
    <source>
        <dbReference type="ARBA" id="ARBA00022771"/>
    </source>
</evidence>
<dbReference type="InterPro" id="IPR051580">
    <property type="entry name" value="ZnF-Chromatin_assoc"/>
</dbReference>
<dbReference type="EMBL" id="JACAZF010000002">
    <property type="protein sequence ID" value="KAF7312729.1"/>
    <property type="molecule type" value="Genomic_DNA"/>
</dbReference>
<name>A0A8H6WHR8_9AGAR</name>
<proteinExistence type="predicted"/>
<dbReference type="GO" id="GO:0005634">
    <property type="term" value="C:nucleus"/>
    <property type="evidence" value="ECO:0007669"/>
    <property type="project" value="TreeGrafter"/>
</dbReference>
<dbReference type="GO" id="GO:0008270">
    <property type="term" value="F:zinc ion binding"/>
    <property type="evidence" value="ECO:0007669"/>
    <property type="project" value="UniProtKB-KW"/>
</dbReference>
<dbReference type="RefSeq" id="XP_037224837.1">
    <property type="nucleotide sequence ID" value="XM_037359742.1"/>
</dbReference>
<protein>
    <submittedName>
        <fullName evidence="6">C2H2-type domain-containing protein</fullName>
    </submittedName>
</protein>
<evidence type="ECO:0000313" key="7">
    <source>
        <dbReference type="Proteomes" id="UP000636479"/>
    </source>
</evidence>
<evidence type="ECO:0000256" key="1">
    <source>
        <dbReference type="ARBA" id="ARBA00022723"/>
    </source>
</evidence>
<dbReference type="GeneID" id="59342258"/>
<keyword evidence="7" id="KW-1185">Reference proteome</keyword>
<organism evidence="6 7">
    <name type="scientific">Mycena indigotica</name>
    <dbReference type="NCBI Taxonomy" id="2126181"/>
    <lineage>
        <taxon>Eukaryota</taxon>
        <taxon>Fungi</taxon>
        <taxon>Dikarya</taxon>
        <taxon>Basidiomycota</taxon>
        <taxon>Agaricomycotina</taxon>
        <taxon>Agaricomycetes</taxon>
        <taxon>Agaricomycetidae</taxon>
        <taxon>Agaricales</taxon>
        <taxon>Marasmiineae</taxon>
        <taxon>Mycenaceae</taxon>
        <taxon>Mycena</taxon>
    </lineage>
</organism>
<keyword evidence="3" id="KW-0863">Zinc-finger</keyword>
<evidence type="ECO:0000256" key="5">
    <source>
        <dbReference type="SAM" id="MobiDB-lite"/>
    </source>
</evidence>
<evidence type="ECO:0000256" key="2">
    <source>
        <dbReference type="ARBA" id="ARBA00022737"/>
    </source>
</evidence>
<feature type="compositionally biased region" description="Low complexity" evidence="5">
    <location>
        <begin position="65"/>
        <end position="79"/>
    </location>
</feature>
<feature type="compositionally biased region" description="Polar residues" evidence="5">
    <location>
        <begin position="400"/>
        <end position="409"/>
    </location>
</feature>
<feature type="compositionally biased region" description="Low complexity" evidence="5">
    <location>
        <begin position="410"/>
        <end position="423"/>
    </location>
</feature>
<feature type="region of interest" description="Disordered" evidence="5">
    <location>
        <begin position="392"/>
        <end position="423"/>
    </location>
</feature>
<dbReference type="OrthoDB" id="3269380at2759"/>
<keyword evidence="4" id="KW-0862">Zinc</keyword>
<evidence type="ECO:0000313" key="6">
    <source>
        <dbReference type="EMBL" id="KAF7312729.1"/>
    </source>
</evidence>
<gene>
    <name evidence="6" type="ORF">MIND_00287800</name>
</gene>
<dbReference type="Proteomes" id="UP000636479">
    <property type="component" value="Unassembled WGS sequence"/>
</dbReference>
<sequence>MDVEAERAFCSNFHCCGVVHPDLHALYAHSRMTPTSYIGPQFFCSGPFSFVDSTQEDHIPPPSPIESEASSFTDSTTTTSDIDGDHVFPALPEAIQPIETSLPTVDAITAPSTSSYPLSRQFHHPISFPYPSYLRRANSFPNTFPLTSHPPSATYDGSKVQVKRYEASNARAAVTSAYLSTIGRRLSHQSRPVTPLPSPIIVTKSVKDDNQQHIVAHRPCTPPANENTDPLSGDDMDVAPSPLSADSIDIVLIDSPVHPSSTNQSPLSVAEQLSLSQPVQKVPIFLNGKEKTFVCPIPLCNKAYLNPNGLRYHLSKGKCSGEDNECLPMDDQLMLMRAEAAAKVATVGPGSRFGSSGKRVQRRTACANRKASLRNQRPFSLGTGPADVSDFDLDSLPALTPSTASDTCRSVSVSPSSSALSDL</sequence>
<reference evidence="6" key="1">
    <citation type="submission" date="2020-05" db="EMBL/GenBank/DDBJ databases">
        <title>Mycena genomes resolve the evolution of fungal bioluminescence.</title>
        <authorList>
            <person name="Tsai I.J."/>
        </authorList>
    </citation>
    <scope>NUCLEOTIDE SEQUENCE</scope>
    <source>
        <strain evidence="6">171206Taipei</strain>
    </source>
</reference>
<evidence type="ECO:0000256" key="4">
    <source>
        <dbReference type="ARBA" id="ARBA00022833"/>
    </source>
</evidence>